<name>A0A5C2RWM9_9APHY</name>
<sequence length="285" mass="30942">MSGPSTKILDHIPHLTPPGTLQESVEAFRKLGFTVIPGGTHAGGATANALVVFADGTYLELIHFVHPPRPDDPNPWARKQSGWIDYAFLGTGGEPSIADAINKRADKEASGVRYEESKGGRRREDGKVLEWVIGSTEESLRGTLPFFCGDVTPREWRVPLEPRSNTEHANTALGVSYLKLLITSDTFENSKTQLITVLGAQPTTSTTTEAAWDLEEQPSHLGIHKSTPQLILSAAQDDEERAYVQEHGPGIYEVGFLVSDATKAGSAKTPFGRAVWQTSRRVAGN</sequence>
<dbReference type="PANTHER" id="PTHR40265">
    <property type="entry name" value="BLL2707 PROTEIN"/>
    <property type="match status" value="1"/>
</dbReference>
<dbReference type="InterPro" id="IPR025870">
    <property type="entry name" value="Glyoxalase-like_dom"/>
</dbReference>
<accession>A0A5C2RWM9</accession>
<dbReference type="Gene3D" id="3.10.180.10">
    <property type="entry name" value="2,3-Dihydroxybiphenyl 1,2-Dioxygenase, domain 1"/>
    <property type="match status" value="1"/>
</dbReference>
<evidence type="ECO:0000259" key="1">
    <source>
        <dbReference type="Pfam" id="PF13468"/>
    </source>
</evidence>
<dbReference type="InterPro" id="IPR029068">
    <property type="entry name" value="Glyas_Bleomycin-R_OHBP_Dase"/>
</dbReference>
<evidence type="ECO:0000313" key="3">
    <source>
        <dbReference type="Proteomes" id="UP000313359"/>
    </source>
</evidence>
<dbReference type="PANTHER" id="PTHR40265:SF1">
    <property type="entry name" value="GLYOXALASE-LIKE DOMAIN-CONTAINING PROTEIN"/>
    <property type="match status" value="1"/>
</dbReference>
<feature type="domain" description="Glyoxalase-like" evidence="1">
    <location>
        <begin position="9"/>
        <end position="180"/>
    </location>
</feature>
<dbReference type="Pfam" id="PF13468">
    <property type="entry name" value="Glyoxalase_3"/>
    <property type="match status" value="1"/>
</dbReference>
<gene>
    <name evidence="2" type="ORF">L227DRAFT_656702</name>
</gene>
<proteinExistence type="predicted"/>
<evidence type="ECO:0000313" key="2">
    <source>
        <dbReference type="EMBL" id="RPD55659.1"/>
    </source>
</evidence>
<organism evidence="2 3">
    <name type="scientific">Lentinus tigrinus ALCF2SS1-6</name>
    <dbReference type="NCBI Taxonomy" id="1328759"/>
    <lineage>
        <taxon>Eukaryota</taxon>
        <taxon>Fungi</taxon>
        <taxon>Dikarya</taxon>
        <taxon>Basidiomycota</taxon>
        <taxon>Agaricomycotina</taxon>
        <taxon>Agaricomycetes</taxon>
        <taxon>Polyporales</taxon>
        <taxon>Polyporaceae</taxon>
        <taxon>Lentinus</taxon>
    </lineage>
</organism>
<dbReference type="EMBL" id="ML122293">
    <property type="protein sequence ID" value="RPD55659.1"/>
    <property type="molecule type" value="Genomic_DNA"/>
</dbReference>
<reference evidence="2" key="1">
    <citation type="journal article" date="2018" name="Genome Biol. Evol.">
        <title>Genomics and development of Lentinus tigrinus, a white-rot wood-decaying mushroom with dimorphic fruiting bodies.</title>
        <authorList>
            <person name="Wu B."/>
            <person name="Xu Z."/>
            <person name="Knudson A."/>
            <person name="Carlson A."/>
            <person name="Chen N."/>
            <person name="Kovaka S."/>
            <person name="LaButti K."/>
            <person name="Lipzen A."/>
            <person name="Pennachio C."/>
            <person name="Riley R."/>
            <person name="Schakwitz W."/>
            <person name="Umezawa K."/>
            <person name="Ohm R.A."/>
            <person name="Grigoriev I.V."/>
            <person name="Nagy L.G."/>
            <person name="Gibbons J."/>
            <person name="Hibbett D."/>
        </authorList>
    </citation>
    <scope>NUCLEOTIDE SEQUENCE [LARGE SCALE GENOMIC DNA]</scope>
    <source>
        <strain evidence="2">ALCF2SS1-6</strain>
    </source>
</reference>
<keyword evidence="3" id="KW-1185">Reference proteome</keyword>
<dbReference type="OrthoDB" id="408973at2759"/>
<dbReference type="Proteomes" id="UP000313359">
    <property type="component" value="Unassembled WGS sequence"/>
</dbReference>
<dbReference type="AlphaFoldDB" id="A0A5C2RWM9"/>
<dbReference type="SUPFAM" id="SSF54593">
    <property type="entry name" value="Glyoxalase/Bleomycin resistance protein/Dihydroxybiphenyl dioxygenase"/>
    <property type="match status" value="1"/>
</dbReference>
<protein>
    <recommendedName>
        <fullName evidence="1">Glyoxalase-like domain-containing protein</fullName>
    </recommendedName>
</protein>